<reference evidence="1 2" key="1">
    <citation type="submission" date="2017-12" db="EMBL/GenBank/DDBJ databases">
        <title>Gene loss provides genomic basis for host adaptation in cereal stripe rust fungi.</title>
        <authorList>
            <person name="Xia C."/>
        </authorList>
    </citation>
    <scope>NUCLEOTIDE SEQUENCE [LARGE SCALE GENOMIC DNA]</scope>
    <source>
        <strain evidence="1 2">93TX-2</strain>
    </source>
</reference>
<keyword evidence="2" id="KW-1185">Reference proteome</keyword>
<dbReference type="VEuPathDB" id="FungiDB:PSHT_13814"/>
<dbReference type="VEuPathDB" id="FungiDB:PSTT_11077"/>
<gene>
    <name evidence="1" type="ORF">PSHT_13814</name>
</gene>
<evidence type="ECO:0000313" key="1">
    <source>
        <dbReference type="EMBL" id="POV98895.1"/>
    </source>
</evidence>
<protein>
    <submittedName>
        <fullName evidence="1">Uncharacterized protein</fullName>
    </submittedName>
</protein>
<dbReference type="Proteomes" id="UP000238274">
    <property type="component" value="Unassembled WGS sequence"/>
</dbReference>
<proteinExistence type="predicted"/>
<comment type="caution">
    <text evidence="1">The sequence shown here is derived from an EMBL/GenBank/DDBJ whole genome shotgun (WGS) entry which is preliminary data.</text>
</comment>
<dbReference type="OrthoDB" id="2505803at2759"/>
<sequence length="353" mass="39707">MHIGATIGSTDTCIPTIGLAARTRCAKLRLRALSRGPRWRTAPRPLARGTSPSRSCLAQVFILRATQQNTMASFIRSACRSAVSISRSVVPKHLLSKQSPSLASPLRFYAIAKRVAPPPPIIIPPKDGNKNSPDDKVLMLDVKRKVLDLLEREGPMSRRAMYDDHLAAIYPTAPFSPNPPPRPLWLRAQYSPAEERVYLTMSKFKRKLIRSLAYDGTVSVITVRKVRLLLAEIDASETSPEILYRKEKMERLVASESDKSFVWILASWIVSLKQKSLQRHQREAHALGHTAPTRFQKGLKNTFSAIYKTQLYFHTFVTKNLTPTDKKKVGTNHCMIMTKKSHLKGSTSLLDKQ</sequence>
<evidence type="ECO:0000313" key="2">
    <source>
        <dbReference type="Proteomes" id="UP000238274"/>
    </source>
</evidence>
<accession>A0A2S4UNK5</accession>
<reference evidence="2" key="3">
    <citation type="journal article" date="2018" name="Mol. Plant Microbe Interact.">
        <title>Genome sequence resources for the wheat stripe rust pathogen (Puccinia striiformis f. sp. tritici) and the barley stripe rust pathogen (Puccinia striiformis f. sp. hordei).</title>
        <authorList>
            <person name="Xia C."/>
            <person name="Wang M."/>
            <person name="Yin C."/>
            <person name="Cornejo O.E."/>
            <person name="Hulbert S.H."/>
            <person name="Chen X."/>
        </authorList>
    </citation>
    <scope>NUCLEOTIDE SEQUENCE [LARGE SCALE GENOMIC DNA]</scope>
    <source>
        <strain evidence="2">93TX-2</strain>
    </source>
</reference>
<reference evidence="2" key="2">
    <citation type="journal article" date="2018" name="BMC Genomics">
        <title>Genomic insights into host adaptation between the wheat stripe rust pathogen (Puccinia striiformis f. sp. tritici) and the barley stripe rust pathogen (Puccinia striiformis f. sp. hordei).</title>
        <authorList>
            <person name="Xia C."/>
            <person name="Wang M."/>
            <person name="Yin C."/>
            <person name="Cornejo O.E."/>
            <person name="Hulbert S.H."/>
            <person name="Chen X."/>
        </authorList>
    </citation>
    <scope>NUCLEOTIDE SEQUENCE [LARGE SCALE GENOMIC DNA]</scope>
    <source>
        <strain evidence="2">93TX-2</strain>
    </source>
</reference>
<dbReference type="AlphaFoldDB" id="A0A2S4UNK5"/>
<organism evidence="1 2">
    <name type="scientific">Puccinia striiformis</name>
    <dbReference type="NCBI Taxonomy" id="27350"/>
    <lineage>
        <taxon>Eukaryota</taxon>
        <taxon>Fungi</taxon>
        <taxon>Dikarya</taxon>
        <taxon>Basidiomycota</taxon>
        <taxon>Pucciniomycotina</taxon>
        <taxon>Pucciniomycetes</taxon>
        <taxon>Pucciniales</taxon>
        <taxon>Pucciniaceae</taxon>
        <taxon>Puccinia</taxon>
    </lineage>
</organism>
<dbReference type="EMBL" id="PKSM01000286">
    <property type="protein sequence ID" value="POV98895.1"/>
    <property type="molecule type" value="Genomic_DNA"/>
</dbReference>
<name>A0A2S4UNK5_9BASI</name>